<dbReference type="GO" id="GO:0009253">
    <property type="term" value="P:peptidoglycan catabolic process"/>
    <property type="evidence" value="ECO:0007669"/>
    <property type="project" value="InterPro"/>
</dbReference>
<comment type="caution">
    <text evidence="3">The sequence shown here is derived from an EMBL/GenBank/DDBJ whole genome shotgun (WGS) entry which is preliminary data.</text>
</comment>
<dbReference type="NCBIfam" id="TIGR02883">
    <property type="entry name" value="spore_cwlD"/>
    <property type="match status" value="1"/>
</dbReference>
<dbReference type="InterPro" id="IPR002508">
    <property type="entry name" value="MurNAc-LAA_cat"/>
</dbReference>
<evidence type="ECO:0000256" key="1">
    <source>
        <dbReference type="ARBA" id="ARBA00022801"/>
    </source>
</evidence>
<dbReference type="GO" id="GO:0008745">
    <property type="term" value="F:N-acetylmuramoyl-L-alanine amidase activity"/>
    <property type="evidence" value="ECO:0007669"/>
    <property type="project" value="UniProtKB-EC"/>
</dbReference>
<dbReference type="PANTHER" id="PTHR30404:SF0">
    <property type="entry name" value="N-ACETYLMURAMOYL-L-ALANINE AMIDASE AMIC"/>
    <property type="match status" value="1"/>
</dbReference>
<dbReference type="CDD" id="cd02696">
    <property type="entry name" value="MurNAc-LAA"/>
    <property type="match status" value="1"/>
</dbReference>
<keyword evidence="4" id="KW-1185">Reference proteome</keyword>
<dbReference type="Proteomes" id="UP000003081">
    <property type="component" value="Unassembled WGS sequence"/>
</dbReference>
<dbReference type="InterPro" id="IPR014234">
    <property type="entry name" value="Spore_CwlD"/>
</dbReference>
<name>C4IF17_CLOBU</name>
<dbReference type="SMART" id="SM00646">
    <property type="entry name" value="Ami_3"/>
    <property type="match status" value="1"/>
</dbReference>
<dbReference type="STRING" id="1492.ATN24_02610"/>
<reference evidence="3 4" key="1">
    <citation type="submission" date="2009-08" db="EMBL/GenBank/DDBJ databases">
        <authorList>
            <person name="Shrivastava S."/>
            <person name="Brinkac L.B."/>
            <person name="Brown J.L."/>
            <person name="Bruce D.B."/>
            <person name="Detter C."/>
            <person name="Green L.D."/>
            <person name="Munk C.A."/>
            <person name="Rogers Y.C."/>
            <person name="Tapia R."/>
            <person name="Sims D.R."/>
            <person name="Smith L.A."/>
            <person name="Smith T.J."/>
            <person name="Sutton G."/>
            <person name="Brettin T."/>
        </authorList>
    </citation>
    <scope>NUCLEOTIDE SEQUENCE [LARGE SCALE GENOMIC DNA]</scope>
    <source>
        <strain evidence="4">E4 str. BoNT E BL5262</strain>
    </source>
</reference>
<dbReference type="PANTHER" id="PTHR30404">
    <property type="entry name" value="N-ACETYLMURAMOYL-L-ALANINE AMIDASE"/>
    <property type="match status" value="1"/>
</dbReference>
<protein>
    <submittedName>
        <fullName evidence="3">N-acetylmuramoyl-L-alanine amidase CwlD</fullName>
        <ecNumber evidence="3">3.5.1.28</ecNumber>
    </submittedName>
</protein>
<dbReference type="SUPFAM" id="SSF53187">
    <property type="entry name" value="Zn-dependent exopeptidases"/>
    <property type="match status" value="1"/>
</dbReference>
<organism evidence="3 4">
    <name type="scientific">Clostridium butyricum E4 str. BoNT E BL5262</name>
    <dbReference type="NCBI Taxonomy" id="632245"/>
    <lineage>
        <taxon>Bacteria</taxon>
        <taxon>Bacillati</taxon>
        <taxon>Bacillota</taxon>
        <taxon>Clostridia</taxon>
        <taxon>Eubacteriales</taxon>
        <taxon>Clostridiaceae</taxon>
        <taxon>Clostridium</taxon>
    </lineage>
</organism>
<feature type="domain" description="MurNAc-LAA" evidence="2">
    <location>
        <begin position="109"/>
        <end position="216"/>
    </location>
</feature>
<dbReference type="EMBL" id="ACOM01000004">
    <property type="protein sequence ID" value="EEP55332.1"/>
    <property type="molecule type" value="Genomic_DNA"/>
</dbReference>
<evidence type="ECO:0000313" key="4">
    <source>
        <dbReference type="Proteomes" id="UP000003081"/>
    </source>
</evidence>
<dbReference type="HOGENOM" id="CLU_014322_7_1_9"/>
<evidence type="ECO:0000313" key="3">
    <source>
        <dbReference type="EMBL" id="EEP55332.1"/>
    </source>
</evidence>
<dbReference type="eggNOG" id="COG0860">
    <property type="taxonomic scope" value="Bacteria"/>
</dbReference>
<sequence>MKFRRILSLMCILMCILLIIFSMPIKVKAEDEKDQHIILIDAGHGGIDGGAKSKNGTIEKDINLAIASKLKKKLEDGGYKVYMTREDDSQLAKKKVEDLTKRCQLKKETQCEVFISIHQNMFPQANCFGAQVWYASNDKSKELAEGIQESLKEQIKDNNKRIAKAAKDQYKILRDGYDGACILVECGFLSNSEEEQRLKSDEHQENLTEGIKSGLDKYFESK</sequence>
<gene>
    <name evidence="3" type="primary">cwlD</name>
    <name evidence="3" type="ORF">CLP_3994</name>
</gene>
<evidence type="ECO:0000259" key="2">
    <source>
        <dbReference type="SMART" id="SM00646"/>
    </source>
</evidence>
<dbReference type="RefSeq" id="WP_003410982.1">
    <property type="nucleotide sequence ID" value="NZ_ACOM01000004.1"/>
</dbReference>
<dbReference type="GO" id="GO:0030288">
    <property type="term" value="C:outer membrane-bounded periplasmic space"/>
    <property type="evidence" value="ECO:0007669"/>
    <property type="project" value="TreeGrafter"/>
</dbReference>
<accession>C4IF17</accession>
<dbReference type="Gene3D" id="3.40.630.40">
    <property type="entry name" value="Zn-dependent exopeptidases"/>
    <property type="match status" value="1"/>
</dbReference>
<dbReference type="Pfam" id="PF01520">
    <property type="entry name" value="Amidase_3"/>
    <property type="match status" value="1"/>
</dbReference>
<dbReference type="AlphaFoldDB" id="C4IF17"/>
<proteinExistence type="predicted"/>
<keyword evidence="1 3" id="KW-0378">Hydrolase</keyword>
<dbReference type="InterPro" id="IPR050695">
    <property type="entry name" value="N-acetylmuramoyl_amidase_3"/>
</dbReference>
<dbReference type="EC" id="3.5.1.28" evidence="3"/>